<evidence type="ECO:0000256" key="5">
    <source>
        <dbReference type="ARBA" id="ARBA00022963"/>
    </source>
</evidence>
<evidence type="ECO:0000313" key="9">
    <source>
        <dbReference type="EMBL" id="TDD93737.1"/>
    </source>
</evidence>
<dbReference type="EMBL" id="SMFK01000023">
    <property type="protein sequence ID" value="TDD93737.1"/>
    <property type="molecule type" value="Genomic_DNA"/>
</dbReference>
<dbReference type="PROSITE" id="PS50035">
    <property type="entry name" value="PLD"/>
    <property type="match status" value="1"/>
</dbReference>
<evidence type="ECO:0000256" key="4">
    <source>
        <dbReference type="ARBA" id="ARBA00022801"/>
    </source>
</evidence>
<dbReference type="OrthoDB" id="9762009at2"/>
<evidence type="ECO:0000256" key="6">
    <source>
        <dbReference type="ARBA" id="ARBA00023098"/>
    </source>
</evidence>
<dbReference type="RefSeq" id="WP_132009756.1">
    <property type="nucleotide sequence ID" value="NZ_SMFK01000023.1"/>
</dbReference>
<dbReference type="SUPFAM" id="SSF56024">
    <property type="entry name" value="Phospholipase D/nuclease"/>
    <property type="match status" value="1"/>
</dbReference>
<keyword evidence="5" id="KW-0442">Lipid degradation</keyword>
<keyword evidence="6" id="KW-0443">Lipid metabolism</keyword>
<dbReference type="InterPro" id="IPR036869">
    <property type="entry name" value="J_dom_sf"/>
</dbReference>
<dbReference type="Proteomes" id="UP000295479">
    <property type="component" value="Unassembled WGS sequence"/>
</dbReference>
<dbReference type="Pfam" id="PF13091">
    <property type="entry name" value="PLDc_2"/>
    <property type="match status" value="1"/>
</dbReference>
<keyword evidence="4" id="KW-0378">Hydrolase</keyword>
<keyword evidence="10" id="KW-1185">Reference proteome</keyword>
<dbReference type="GO" id="GO:0016891">
    <property type="term" value="F:RNA endonuclease activity producing 5'-phosphomonoesters, hydrolytic mechanism"/>
    <property type="evidence" value="ECO:0007669"/>
    <property type="project" value="TreeGrafter"/>
</dbReference>
<feature type="coiled-coil region" evidence="7">
    <location>
        <begin position="231"/>
        <end position="258"/>
    </location>
</feature>
<dbReference type="InterPro" id="IPR051406">
    <property type="entry name" value="PLD_domain"/>
</dbReference>
<dbReference type="GO" id="GO:0004630">
    <property type="term" value="F:phospholipase D activity"/>
    <property type="evidence" value="ECO:0007669"/>
    <property type="project" value="UniProtKB-EC"/>
</dbReference>
<keyword evidence="7" id="KW-0175">Coiled coil</keyword>
<evidence type="ECO:0000256" key="1">
    <source>
        <dbReference type="ARBA" id="ARBA00000798"/>
    </source>
</evidence>
<comment type="caution">
    <text evidence="9">The sequence shown here is derived from an EMBL/GenBank/DDBJ whole genome shotgun (WGS) entry which is preliminary data.</text>
</comment>
<dbReference type="Gene3D" id="3.30.870.10">
    <property type="entry name" value="Endonuclease Chain A"/>
    <property type="match status" value="1"/>
</dbReference>
<feature type="domain" description="PLD phosphodiesterase" evidence="8">
    <location>
        <begin position="85"/>
        <end position="112"/>
    </location>
</feature>
<evidence type="ECO:0000256" key="3">
    <source>
        <dbReference type="ARBA" id="ARBA00012027"/>
    </source>
</evidence>
<dbReference type="GO" id="GO:0016042">
    <property type="term" value="P:lipid catabolic process"/>
    <property type="evidence" value="ECO:0007669"/>
    <property type="project" value="UniProtKB-KW"/>
</dbReference>
<evidence type="ECO:0000256" key="2">
    <source>
        <dbReference type="ARBA" id="ARBA00008664"/>
    </source>
</evidence>
<organism evidence="9 10">
    <name type="scientific">Flavobacterium cellulosilyticum</name>
    <dbReference type="NCBI Taxonomy" id="2541731"/>
    <lineage>
        <taxon>Bacteria</taxon>
        <taxon>Pseudomonadati</taxon>
        <taxon>Bacteroidota</taxon>
        <taxon>Flavobacteriia</taxon>
        <taxon>Flavobacteriales</taxon>
        <taxon>Flavobacteriaceae</taxon>
        <taxon>Flavobacterium</taxon>
    </lineage>
</organism>
<evidence type="ECO:0000259" key="8">
    <source>
        <dbReference type="PROSITE" id="PS50035"/>
    </source>
</evidence>
<evidence type="ECO:0000256" key="7">
    <source>
        <dbReference type="SAM" id="Coils"/>
    </source>
</evidence>
<accession>A0A4V2YYM0</accession>
<dbReference type="InterPro" id="IPR025202">
    <property type="entry name" value="PLD-like_dom"/>
</dbReference>
<feature type="coiled-coil region" evidence="7">
    <location>
        <begin position="291"/>
        <end position="417"/>
    </location>
</feature>
<proteinExistence type="inferred from homology"/>
<comment type="similarity">
    <text evidence="2">Belongs to the phospholipase D family.</text>
</comment>
<dbReference type="EC" id="3.1.4.4" evidence="3"/>
<dbReference type="GO" id="GO:0006793">
    <property type="term" value="P:phosphorus metabolic process"/>
    <property type="evidence" value="ECO:0007669"/>
    <property type="project" value="UniProtKB-ARBA"/>
</dbReference>
<protein>
    <recommendedName>
        <fullName evidence="3">phospholipase D</fullName>
        <ecNumber evidence="3">3.1.4.4</ecNumber>
    </recommendedName>
</protein>
<name>A0A4V2YYM0_9FLAO</name>
<comment type="catalytic activity">
    <reaction evidence="1">
        <text>a 1,2-diacyl-sn-glycero-3-phosphocholine + H2O = a 1,2-diacyl-sn-glycero-3-phosphate + choline + H(+)</text>
        <dbReference type="Rhea" id="RHEA:14445"/>
        <dbReference type="ChEBI" id="CHEBI:15354"/>
        <dbReference type="ChEBI" id="CHEBI:15377"/>
        <dbReference type="ChEBI" id="CHEBI:15378"/>
        <dbReference type="ChEBI" id="CHEBI:57643"/>
        <dbReference type="ChEBI" id="CHEBI:58608"/>
        <dbReference type="EC" id="3.1.4.4"/>
    </reaction>
</comment>
<dbReference type="PANTHER" id="PTHR43856">
    <property type="entry name" value="CARDIOLIPIN HYDROLASE"/>
    <property type="match status" value="1"/>
</dbReference>
<reference evidence="9 10" key="1">
    <citation type="submission" date="2019-03" db="EMBL/GenBank/DDBJ databases">
        <title>Flavobacterium AR-3-4 sp. nov. isolated from arctic soil.</title>
        <authorList>
            <person name="Chaudhary D.K."/>
        </authorList>
    </citation>
    <scope>NUCLEOTIDE SEQUENCE [LARGE SCALE GENOMIC DNA]</scope>
    <source>
        <strain evidence="9 10">AR-3-4</strain>
    </source>
</reference>
<dbReference type="PANTHER" id="PTHR43856:SF1">
    <property type="entry name" value="MITOCHONDRIAL CARDIOLIPIN HYDROLASE"/>
    <property type="match status" value="1"/>
</dbReference>
<dbReference type="AlphaFoldDB" id="A0A4V2YYM0"/>
<gene>
    <name evidence="9" type="ORF">E0F76_18460</name>
</gene>
<dbReference type="CDD" id="cd09174">
    <property type="entry name" value="PLDc_Nuc_like_unchar2"/>
    <property type="match status" value="1"/>
</dbReference>
<sequence length="453" mass="53197">MYIEAIFSNIANRILNEIESAEQSVYIAVAWFTNKLIFDKLVIKVKNGCKVYIIISNDKINENSQIDFELLEKFSGKVYKIGDGDTNLMHNKFCVIDHTTVITGSYNWSYKAESNHENIVINSNNTALAEQFIKEFHCIVEKQFPNQTIEDFDFPLDKIIKRLEVLKNLIILEDIDDLELFAKKLLIYKFNIDINTIITSIEGKEYGKAVTAIQLFISNYQQLSKWNDPEVAGIKLEIKILESQINAFDNEKIELEKVLSDFQHRHTLELGKLILEILQLRKIKFINQPKEKESEEDFNNYQEQFEIEKQKKQFELTNQEKLDLKKKFRKATTFCHPDKVNDEQKEEAERIFINLKKAYDEHDIDTVNQILKDLESGKLFQSNADTISEKEKLKTILEQLKANLKRIEQEIIELKNNETFEVINNISNWDNYFTITKEQLKEELNNLTLEIQS</sequence>
<dbReference type="Gene3D" id="1.10.287.110">
    <property type="entry name" value="DnaJ domain"/>
    <property type="match status" value="1"/>
</dbReference>
<dbReference type="InterPro" id="IPR001736">
    <property type="entry name" value="PLipase_D/transphosphatidylase"/>
</dbReference>
<dbReference type="SUPFAM" id="SSF46565">
    <property type="entry name" value="Chaperone J-domain"/>
    <property type="match status" value="1"/>
</dbReference>
<evidence type="ECO:0000313" key="10">
    <source>
        <dbReference type="Proteomes" id="UP000295479"/>
    </source>
</evidence>